<evidence type="ECO:0000313" key="1">
    <source>
        <dbReference type="EMBL" id="GJA56655.1"/>
    </source>
</evidence>
<protein>
    <recommendedName>
        <fullName evidence="3">Restriction endonuclease subunit S</fullName>
    </recommendedName>
</protein>
<organism evidence="1 2">
    <name type="scientific">Aeromonas caviae</name>
    <name type="common">Aeromonas punctata</name>
    <dbReference type="NCBI Taxonomy" id="648"/>
    <lineage>
        <taxon>Bacteria</taxon>
        <taxon>Pseudomonadati</taxon>
        <taxon>Pseudomonadota</taxon>
        <taxon>Gammaproteobacteria</taxon>
        <taxon>Aeromonadales</taxon>
        <taxon>Aeromonadaceae</taxon>
        <taxon>Aeromonas</taxon>
    </lineage>
</organism>
<gene>
    <name evidence="1" type="ORF">KAM348_40780</name>
</gene>
<accession>A0AAI9PBK8</accession>
<proteinExistence type="predicted"/>
<dbReference type="Proteomes" id="UP000887009">
    <property type="component" value="Unassembled WGS sequence"/>
</dbReference>
<comment type="caution">
    <text evidence="1">The sequence shown here is derived from an EMBL/GenBank/DDBJ whole genome shotgun (WGS) entry which is preliminary data.</text>
</comment>
<name>A0AAI9PBK8_AERCA</name>
<evidence type="ECO:0000313" key="2">
    <source>
        <dbReference type="Proteomes" id="UP000887009"/>
    </source>
</evidence>
<sequence length="62" mass="6786">MVTPTQNILDRFNGSVGVLLERILSNHEQAQTLATLRDTLLPRLISGQLRLPEAEAMVEGAS</sequence>
<evidence type="ECO:0008006" key="3">
    <source>
        <dbReference type="Google" id="ProtNLM"/>
    </source>
</evidence>
<dbReference type="EMBL" id="BPNL01000084">
    <property type="protein sequence ID" value="GJA56655.1"/>
    <property type="molecule type" value="Genomic_DNA"/>
</dbReference>
<dbReference type="SUPFAM" id="SSF116734">
    <property type="entry name" value="DNA methylase specificity domain"/>
    <property type="match status" value="1"/>
</dbReference>
<reference evidence="1" key="1">
    <citation type="submission" date="2021-07" db="EMBL/GenBank/DDBJ databases">
        <title>Draft genome sequence of carbapenem-resistant Aeromonas spp. in Japan.</title>
        <authorList>
            <person name="Maehana S."/>
            <person name="Suzuki M."/>
            <person name="Kitasato H."/>
        </authorList>
    </citation>
    <scope>NUCLEOTIDE SEQUENCE</scope>
    <source>
        <strain evidence="1">KAM348</strain>
    </source>
</reference>
<dbReference type="AlphaFoldDB" id="A0AAI9PBK8"/>